<protein>
    <submittedName>
        <fullName evidence="3">GTPase</fullName>
    </submittedName>
</protein>
<gene>
    <name evidence="3" type="ORF">H9716_08475</name>
</gene>
<feature type="domain" description="DUF1980" evidence="2">
    <location>
        <begin position="195"/>
        <end position="311"/>
    </location>
</feature>
<reference evidence="3" key="1">
    <citation type="journal article" date="2021" name="PeerJ">
        <title>Extensive microbial diversity within the chicken gut microbiome revealed by metagenomics and culture.</title>
        <authorList>
            <person name="Gilroy R."/>
            <person name="Ravi A."/>
            <person name="Getino M."/>
            <person name="Pursley I."/>
            <person name="Horton D.L."/>
            <person name="Alikhan N.F."/>
            <person name="Baker D."/>
            <person name="Gharbi K."/>
            <person name="Hall N."/>
            <person name="Watson M."/>
            <person name="Adriaenssens E.M."/>
            <person name="Foster-Nyarko E."/>
            <person name="Jarju S."/>
            <person name="Secka A."/>
            <person name="Antonio M."/>
            <person name="Oren A."/>
            <person name="Chaudhuri R.R."/>
            <person name="La Ragione R."/>
            <person name="Hildebrand F."/>
            <person name="Pallen M.J."/>
        </authorList>
    </citation>
    <scope>NUCLEOTIDE SEQUENCE</scope>
    <source>
        <strain evidence="3">CHK188-4685</strain>
    </source>
</reference>
<dbReference type="InterPro" id="IPR003495">
    <property type="entry name" value="CobW/HypB/UreG_nucleotide-bd"/>
</dbReference>
<accession>A0A9D2L8D9</accession>
<evidence type="ECO:0000313" key="3">
    <source>
        <dbReference type="EMBL" id="HJB07884.1"/>
    </source>
</evidence>
<dbReference type="InterPro" id="IPR052955">
    <property type="entry name" value="UPF0703_membrane_permease"/>
</dbReference>
<dbReference type="PANTHER" id="PTHR40047:SF1">
    <property type="entry name" value="UPF0703 PROTEIN YCGQ"/>
    <property type="match status" value="1"/>
</dbReference>
<dbReference type="PANTHER" id="PTHR40047">
    <property type="entry name" value="UPF0703 PROTEIN YCGQ"/>
    <property type="match status" value="1"/>
</dbReference>
<proteinExistence type="predicted"/>
<dbReference type="Proteomes" id="UP000886804">
    <property type="component" value="Unassembled WGS sequence"/>
</dbReference>
<sequence>MANEIDDDVMPVFLINGFLEAGKTQFLSFTMDQEYFKTDGKTLLIVCEEGEEEYSDRLLKKNRTAAVFIEDQEKLTPQYLNELEVVYRPERVLIEWNGMWNQDELKLPEDWMIYQQITIIDGSTFELYSQNMKPLLGAMLRRSELVIVNRCDGISDEKLNTYRRSIRAMSRDSEIVMEDQNGEIDLATLEEDLPYDLKAPVIQLKPEDYGIWYIDCMDNPDRYKGKTVEFTAMVLKSSKFPKGVFVPGRMAMTCCEADMTFLGFMCKWQGAEQFKTKDWVKVRAKIGIEYQKDYHGEGPVLYGEMVEPAGEIKDIVQF</sequence>
<evidence type="ECO:0000313" key="4">
    <source>
        <dbReference type="Proteomes" id="UP000886804"/>
    </source>
</evidence>
<dbReference type="Pfam" id="PF02492">
    <property type="entry name" value="cobW"/>
    <property type="match status" value="1"/>
</dbReference>
<dbReference type="AlphaFoldDB" id="A0A9D2L8D9"/>
<comment type="caution">
    <text evidence="3">The sequence shown here is derived from an EMBL/GenBank/DDBJ whole genome shotgun (WGS) entry which is preliminary data.</text>
</comment>
<name>A0A9D2L8D9_9FIRM</name>
<organism evidence="3 4">
    <name type="scientific">Candidatus Enterocloster faecavium</name>
    <dbReference type="NCBI Taxonomy" id="2838560"/>
    <lineage>
        <taxon>Bacteria</taxon>
        <taxon>Bacillati</taxon>
        <taxon>Bacillota</taxon>
        <taxon>Clostridia</taxon>
        <taxon>Lachnospirales</taxon>
        <taxon>Lachnospiraceae</taxon>
        <taxon>Enterocloster</taxon>
    </lineage>
</organism>
<dbReference type="Gene3D" id="3.40.50.300">
    <property type="entry name" value="P-loop containing nucleotide triphosphate hydrolases"/>
    <property type="match status" value="1"/>
</dbReference>
<dbReference type="EMBL" id="DWYS01000100">
    <property type="protein sequence ID" value="HJB07884.1"/>
    <property type="molecule type" value="Genomic_DNA"/>
</dbReference>
<dbReference type="InterPro" id="IPR027417">
    <property type="entry name" value="P-loop_NTPase"/>
</dbReference>
<dbReference type="Pfam" id="PF21537">
    <property type="entry name" value="DUF1980_C"/>
    <property type="match status" value="1"/>
</dbReference>
<evidence type="ECO:0000259" key="2">
    <source>
        <dbReference type="Pfam" id="PF21537"/>
    </source>
</evidence>
<dbReference type="InterPro" id="IPR048447">
    <property type="entry name" value="DUF1980_C"/>
</dbReference>
<feature type="domain" description="CobW/HypB/UreG nucleotide-binding" evidence="1">
    <location>
        <begin position="11"/>
        <end position="176"/>
    </location>
</feature>
<evidence type="ECO:0000259" key="1">
    <source>
        <dbReference type="Pfam" id="PF02492"/>
    </source>
</evidence>
<reference evidence="3" key="2">
    <citation type="submission" date="2021-04" db="EMBL/GenBank/DDBJ databases">
        <authorList>
            <person name="Gilroy R."/>
        </authorList>
    </citation>
    <scope>NUCLEOTIDE SEQUENCE</scope>
    <source>
        <strain evidence="3">CHK188-4685</strain>
    </source>
</reference>